<name>A0ABW2ZFI4_9SPHI</name>
<dbReference type="Proteomes" id="UP001597073">
    <property type="component" value="Unassembled WGS sequence"/>
</dbReference>
<feature type="region of interest" description="Disordered" evidence="1">
    <location>
        <begin position="140"/>
        <end position="302"/>
    </location>
</feature>
<evidence type="ECO:0000256" key="2">
    <source>
        <dbReference type="SAM" id="SignalP"/>
    </source>
</evidence>
<organism evidence="3 4">
    <name type="scientific">Mucilaginibacter lutimaris</name>
    <dbReference type="NCBI Taxonomy" id="931629"/>
    <lineage>
        <taxon>Bacteria</taxon>
        <taxon>Pseudomonadati</taxon>
        <taxon>Bacteroidota</taxon>
        <taxon>Sphingobacteriia</taxon>
        <taxon>Sphingobacteriales</taxon>
        <taxon>Sphingobacteriaceae</taxon>
        <taxon>Mucilaginibacter</taxon>
    </lineage>
</organism>
<keyword evidence="4" id="KW-1185">Reference proteome</keyword>
<feature type="signal peptide" evidence="2">
    <location>
        <begin position="1"/>
        <end position="22"/>
    </location>
</feature>
<keyword evidence="2" id="KW-0732">Signal</keyword>
<accession>A0ABW2ZFI4</accession>
<evidence type="ECO:0000313" key="4">
    <source>
        <dbReference type="Proteomes" id="UP001597073"/>
    </source>
</evidence>
<protein>
    <recommendedName>
        <fullName evidence="5">DUF3300 domain-containing protein</fullName>
    </recommendedName>
</protein>
<gene>
    <name evidence="3" type="ORF">ACFQZI_08820</name>
</gene>
<sequence length="302" mass="35359">MKKSVILSAILFGSLVYNSAQAQISVHIGFNIPARRVYVPAPPPQPVMVYDNDEFDDSDEYYYLPEVEAYYSIPRHCYYYQDGGRWISAAYLPGAYRNYDWRTATRYEIRGRRPYFRHDEYRNRWGGNYDRKNWNWNRRDNNYAGRYNRPEVNRNNDWNRGNDWNKRNDRPQGGFNQPGRDRDNQGAWGRPQQPNRNDDNRGRDNQGSWGQPQQPNRNNDNQGGFGQRPQRNDRPQGGFNQPTRDRGNWGGNGGQQPQQPNRNDDNRGGGRGWDNGGNRGGDDRSQLAQNRGMFGSHRQARF</sequence>
<evidence type="ECO:0000256" key="1">
    <source>
        <dbReference type="SAM" id="MobiDB-lite"/>
    </source>
</evidence>
<feature type="compositionally biased region" description="Low complexity" evidence="1">
    <location>
        <begin position="210"/>
        <end position="222"/>
    </location>
</feature>
<evidence type="ECO:0000313" key="3">
    <source>
        <dbReference type="EMBL" id="MFD0764956.1"/>
    </source>
</evidence>
<comment type="caution">
    <text evidence="3">The sequence shown here is derived from an EMBL/GenBank/DDBJ whole genome shotgun (WGS) entry which is preliminary data.</text>
</comment>
<reference evidence="4" key="1">
    <citation type="journal article" date="2019" name="Int. J. Syst. Evol. Microbiol.">
        <title>The Global Catalogue of Microorganisms (GCM) 10K type strain sequencing project: providing services to taxonomists for standard genome sequencing and annotation.</title>
        <authorList>
            <consortium name="The Broad Institute Genomics Platform"/>
            <consortium name="The Broad Institute Genome Sequencing Center for Infectious Disease"/>
            <person name="Wu L."/>
            <person name="Ma J."/>
        </authorList>
    </citation>
    <scope>NUCLEOTIDE SEQUENCE [LARGE SCALE GENOMIC DNA]</scope>
    <source>
        <strain evidence="4">CCUG 60742</strain>
    </source>
</reference>
<dbReference type="EMBL" id="JBHTIA010000003">
    <property type="protein sequence ID" value="MFD0764956.1"/>
    <property type="molecule type" value="Genomic_DNA"/>
</dbReference>
<proteinExistence type="predicted"/>
<evidence type="ECO:0008006" key="5">
    <source>
        <dbReference type="Google" id="ProtNLM"/>
    </source>
</evidence>
<feature type="chain" id="PRO_5045811213" description="DUF3300 domain-containing protein" evidence="2">
    <location>
        <begin position="23"/>
        <end position="302"/>
    </location>
</feature>
<dbReference type="RefSeq" id="WP_377141279.1">
    <property type="nucleotide sequence ID" value="NZ_JBHTIA010000003.1"/>
</dbReference>
<feature type="compositionally biased region" description="Gly residues" evidence="1">
    <location>
        <begin position="269"/>
        <end position="279"/>
    </location>
</feature>